<dbReference type="Pfam" id="PF13517">
    <property type="entry name" value="FG-GAP_3"/>
    <property type="match status" value="4"/>
</dbReference>
<keyword evidence="4" id="KW-1185">Reference proteome</keyword>
<dbReference type="PANTHER" id="PTHR16026:SF0">
    <property type="entry name" value="CARTILAGE ACIDIC PROTEIN 1"/>
    <property type="match status" value="1"/>
</dbReference>
<sequence length="1110" mass="124933">MNFFKGTTILSLVCMLTSACKDKKTNDSNITSNQPIFEKIDAETSGIQFQNTIQENIETKENLFNYDYFYNGAGVGIIDFDNDGLQDIFFCGNQVANKLYKNLGDFKFEDVSNTANINTNKNWSNGVSIVDINNDGWQDIYISQGGPYQREKRSNLLYINQKDGTFLEQAEEFGLADQGISTQTVFFDFDNDNDLDCFVMNENEFYGVDPINLFKLISESEEAQYFNSCHFYENDNGKFKDITKAAGLERPLFGLGITVTDINNDNLLDFYVASDYYIPDALFINNGNGTFSDQIKSYTQQISYYGMGMDIADINNDGLQDIFVLDMAADDHVRSKTLMASMNTARFDYLTNKAGFHYQYMYNSLQLNLGNNKFSNIVQQTHLANTDWSWSVLMADYDLDADKDIFVTNGYRRYALDNDLQQEVFKAKVKYKGNVPLEVKKRLYESMPSEKLPNILFENNGDLNFADKAKDWGLADFSFSNGAAIADFDNDGDLDAVVNNMDEVAFLYKNTAVDNKKGNFLIVDAKSKLSEAYPKIEIFYDGDNSQIVESRTVRGYRSSHQNIAHFGLGNTSKVDSVYISWPNGKHHVSYDVDVNKKLVVNDSDVNNIAISDSGTTSLFETVNPNEIGLDYSHKENPYDDFEKEILLPYKQSTQGPFIEKADVNGDGYMDIVVGGASGQPTALFIQSEQGKFTEKNIPAFENDKAYEDTAALFIDIENDGDKDLFIVSGGNEFLEHSSFYADRLYVNDGSGNFTRNQQEALNSFPKSGKTIASLDFNLDGYLDIIVGNRIQPQNYPRFAPSIVYQNNAGTLSDVTEEIIPELESFGIVNDILITDFNGDDKEDLIAVGEWTNIGFFKNEGGTFSLLKDYSFDNQKGWWYTVKETDVNNDGKPDYLVGNVGENLKFKASKTKPFKIYANDFDDNGTPDIVLSKKYKGEFVPVRGRECSSQQMPFIKEKFKTFDEFANAKLVDVYGEKLETAYENEVTNFNSILLLNKGNGDFEVKDLPTVAQSFPILATEFKDLNGDGFEDCILAGNIYQTEVETPRLDFVSGVVLISNQKDGYKTMNRSDSGLYLEGNVKDLVWLNNTANKELLLTATNNGSIIINSLNN</sequence>
<dbReference type="PANTHER" id="PTHR16026">
    <property type="entry name" value="CARTILAGE ACIDIC PROTEIN 1"/>
    <property type="match status" value="1"/>
</dbReference>
<accession>A0ABS3ES05</accession>
<dbReference type="Proteomes" id="UP000664163">
    <property type="component" value="Unassembled WGS sequence"/>
</dbReference>
<dbReference type="InterPro" id="IPR013517">
    <property type="entry name" value="FG-GAP"/>
</dbReference>
<evidence type="ECO:0000313" key="4">
    <source>
        <dbReference type="Proteomes" id="UP000664163"/>
    </source>
</evidence>
<dbReference type="SUPFAM" id="SSF69318">
    <property type="entry name" value="Integrin alpha N-terminal domain"/>
    <property type="match status" value="2"/>
</dbReference>
<evidence type="ECO:0000259" key="2">
    <source>
        <dbReference type="Pfam" id="PF07593"/>
    </source>
</evidence>
<dbReference type="EMBL" id="JAFLND010000001">
    <property type="protein sequence ID" value="MBO0328989.1"/>
    <property type="molecule type" value="Genomic_DNA"/>
</dbReference>
<dbReference type="PROSITE" id="PS51257">
    <property type="entry name" value="PROKAR_LIPOPROTEIN"/>
    <property type="match status" value="1"/>
</dbReference>
<dbReference type="Gene3D" id="2.130.10.130">
    <property type="entry name" value="Integrin alpha, N-terminal"/>
    <property type="match status" value="3"/>
</dbReference>
<name>A0ABS3ES05_9FLAO</name>
<feature type="domain" description="ASPIC/UnbV" evidence="2">
    <location>
        <begin position="535"/>
        <end position="598"/>
    </location>
</feature>
<evidence type="ECO:0000313" key="3">
    <source>
        <dbReference type="EMBL" id="MBO0328989.1"/>
    </source>
</evidence>
<keyword evidence="1" id="KW-0732">Signal</keyword>
<gene>
    <name evidence="3" type="ORF">J0X13_00415</name>
</gene>
<proteinExistence type="predicted"/>
<protein>
    <submittedName>
        <fullName evidence="3">VCBS repeat-containing protein</fullName>
    </submittedName>
</protein>
<dbReference type="RefSeq" id="WP_207069544.1">
    <property type="nucleotide sequence ID" value="NZ_JAFLND010000001.1"/>
</dbReference>
<organism evidence="3 4">
    <name type="scientific">[Muricauda] lutisoli</name>
    <dbReference type="NCBI Taxonomy" id="2816035"/>
    <lineage>
        <taxon>Bacteria</taxon>
        <taxon>Pseudomonadati</taxon>
        <taxon>Bacteroidota</taxon>
        <taxon>Flavobacteriia</taxon>
        <taxon>Flavobacteriales</taxon>
        <taxon>Flavobacteriaceae</taxon>
        <taxon>Allomuricauda</taxon>
    </lineage>
</organism>
<dbReference type="InterPro" id="IPR011519">
    <property type="entry name" value="UnbV_ASPIC"/>
</dbReference>
<reference evidence="3 4" key="1">
    <citation type="submission" date="2021-03" db="EMBL/GenBank/DDBJ databases">
        <title>Muricauda sp. CAU 1631 isolated from Incheon.</title>
        <authorList>
            <person name="Kim W."/>
        </authorList>
    </citation>
    <scope>NUCLEOTIDE SEQUENCE [LARGE SCALE GENOMIC DNA]</scope>
    <source>
        <strain evidence="3 4">CAU 1631</strain>
    </source>
</reference>
<dbReference type="InterPro" id="IPR028994">
    <property type="entry name" value="Integrin_alpha_N"/>
</dbReference>
<evidence type="ECO:0000256" key="1">
    <source>
        <dbReference type="ARBA" id="ARBA00022729"/>
    </source>
</evidence>
<comment type="caution">
    <text evidence="3">The sequence shown here is derived from an EMBL/GenBank/DDBJ whole genome shotgun (WGS) entry which is preliminary data.</text>
</comment>
<dbReference type="InterPro" id="IPR027039">
    <property type="entry name" value="Crtac1"/>
</dbReference>
<dbReference type="Pfam" id="PF07593">
    <property type="entry name" value="UnbV_ASPIC"/>
    <property type="match status" value="1"/>
</dbReference>